<sequence>TGSSAPVLCLVSRTPANASAQPKVPPVWKADSDEDATCGPTRTRKDKNEFCNTWAQEGNCEKAQKYMIQNCASSCASRGVVAPALPACPALSSATSSQPPSAPTDNVNRELLAKLIADLLQVAPVALGEAASAEAELQKVSPNDIAHERGVVVPEEFKVAVTSAGGMLAAARARQASATSLQSAREGALQTAE</sequence>
<dbReference type="PROSITE" id="PS51670">
    <property type="entry name" value="SHKT"/>
    <property type="match status" value="1"/>
</dbReference>
<comment type="caution">
    <text evidence="3">The sequence shown here is derived from an EMBL/GenBank/DDBJ whole genome shotgun (WGS) entry which is preliminary data.</text>
</comment>
<dbReference type="InterPro" id="IPR003582">
    <property type="entry name" value="ShKT_dom"/>
</dbReference>
<feature type="non-terminal residue" evidence="3">
    <location>
        <position position="1"/>
    </location>
</feature>
<dbReference type="Proteomes" id="UP000626109">
    <property type="component" value="Unassembled WGS sequence"/>
</dbReference>
<evidence type="ECO:0000313" key="4">
    <source>
        <dbReference type="Proteomes" id="UP000626109"/>
    </source>
</evidence>
<accession>A0A813LN97</accession>
<dbReference type="AlphaFoldDB" id="A0A813LN97"/>
<organism evidence="3 4">
    <name type="scientific">Polarella glacialis</name>
    <name type="common">Dinoflagellate</name>
    <dbReference type="NCBI Taxonomy" id="89957"/>
    <lineage>
        <taxon>Eukaryota</taxon>
        <taxon>Sar</taxon>
        <taxon>Alveolata</taxon>
        <taxon>Dinophyceae</taxon>
        <taxon>Suessiales</taxon>
        <taxon>Suessiaceae</taxon>
        <taxon>Polarella</taxon>
    </lineage>
</organism>
<feature type="domain" description="ShKT" evidence="2">
    <location>
        <begin position="42"/>
        <end position="78"/>
    </location>
</feature>
<name>A0A813LN97_POLGL</name>
<dbReference type="Pfam" id="PF01549">
    <property type="entry name" value="ShK"/>
    <property type="match status" value="1"/>
</dbReference>
<reference evidence="3" key="1">
    <citation type="submission" date="2021-02" db="EMBL/GenBank/DDBJ databases">
        <authorList>
            <person name="Dougan E. K."/>
            <person name="Rhodes N."/>
            <person name="Thang M."/>
            <person name="Chan C."/>
        </authorList>
    </citation>
    <scope>NUCLEOTIDE SEQUENCE</scope>
</reference>
<feature type="non-terminal residue" evidence="3">
    <location>
        <position position="193"/>
    </location>
</feature>
<evidence type="ECO:0000256" key="1">
    <source>
        <dbReference type="SAM" id="MobiDB-lite"/>
    </source>
</evidence>
<evidence type="ECO:0000259" key="2">
    <source>
        <dbReference type="PROSITE" id="PS51670"/>
    </source>
</evidence>
<evidence type="ECO:0000313" key="3">
    <source>
        <dbReference type="EMBL" id="CAE8729859.1"/>
    </source>
</evidence>
<feature type="region of interest" description="Disordered" evidence="1">
    <location>
        <begin position="18"/>
        <end position="39"/>
    </location>
</feature>
<gene>
    <name evidence="3" type="ORF">PGLA2088_LOCUS45549</name>
</gene>
<dbReference type="EMBL" id="CAJNNW010035756">
    <property type="protein sequence ID" value="CAE8729859.1"/>
    <property type="molecule type" value="Genomic_DNA"/>
</dbReference>
<protein>
    <recommendedName>
        <fullName evidence="2">ShKT domain-containing protein</fullName>
    </recommendedName>
</protein>
<proteinExistence type="predicted"/>